<dbReference type="AlphaFoldDB" id="A0A2P2NE16"/>
<sequence length="40" mass="4579">MKSIASQPQKINMILVIVQSLSVQRSSCFNATRFPRKELE</sequence>
<organism evidence="1">
    <name type="scientific">Rhizophora mucronata</name>
    <name type="common">Asiatic mangrove</name>
    <dbReference type="NCBI Taxonomy" id="61149"/>
    <lineage>
        <taxon>Eukaryota</taxon>
        <taxon>Viridiplantae</taxon>
        <taxon>Streptophyta</taxon>
        <taxon>Embryophyta</taxon>
        <taxon>Tracheophyta</taxon>
        <taxon>Spermatophyta</taxon>
        <taxon>Magnoliopsida</taxon>
        <taxon>eudicotyledons</taxon>
        <taxon>Gunneridae</taxon>
        <taxon>Pentapetalae</taxon>
        <taxon>rosids</taxon>
        <taxon>fabids</taxon>
        <taxon>Malpighiales</taxon>
        <taxon>Rhizophoraceae</taxon>
        <taxon>Rhizophora</taxon>
    </lineage>
</organism>
<proteinExistence type="predicted"/>
<accession>A0A2P2NE16</accession>
<dbReference type="EMBL" id="GGEC01060223">
    <property type="protein sequence ID" value="MBX40707.1"/>
    <property type="molecule type" value="Transcribed_RNA"/>
</dbReference>
<protein>
    <submittedName>
        <fullName evidence="1">Uncharacterized protein</fullName>
    </submittedName>
</protein>
<reference evidence="1" key="1">
    <citation type="submission" date="2018-02" db="EMBL/GenBank/DDBJ databases">
        <title>Rhizophora mucronata_Transcriptome.</title>
        <authorList>
            <person name="Meera S.P."/>
            <person name="Sreeshan A."/>
            <person name="Augustine A."/>
        </authorList>
    </citation>
    <scope>NUCLEOTIDE SEQUENCE</scope>
    <source>
        <tissue evidence="1">Leaf</tissue>
    </source>
</reference>
<name>A0A2P2NE16_RHIMU</name>
<evidence type="ECO:0000313" key="1">
    <source>
        <dbReference type="EMBL" id="MBX40707.1"/>
    </source>
</evidence>